<proteinExistence type="predicted"/>
<keyword evidence="3" id="KW-1185">Reference proteome</keyword>
<dbReference type="EMBL" id="AB366653">
    <property type="protein sequence ID" value="BAG41683.1"/>
    <property type="molecule type" value="Genomic_DNA"/>
</dbReference>
<name>B2ZYD7_9CAUD</name>
<reference evidence="2 3" key="1">
    <citation type="journal article" date="2010" name="Virology">
        <title>A jumbo phage infecting the phytopathogen Ralstonia solanacearum defines a new lineage of the Myoviridae family.</title>
        <authorList>
            <person name="Yamada T."/>
            <person name="Satoh S."/>
            <person name="Ishikawa H."/>
            <person name="Fujiwara A."/>
            <person name="Kawasaki T."/>
            <person name="Fujie M."/>
            <person name="Ogata H."/>
        </authorList>
    </citation>
    <scope>NUCLEOTIDE SEQUENCE [LARGE SCALE GENOMIC DNA]</scope>
</reference>
<dbReference type="Proteomes" id="UP000001034">
    <property type="component" value="Segment"/>
</dbReference>
<dbReference type="Pfam" id="PF20691">
    <property type="entry name" value="TAGT"/>
    <property type="match status" value="1"/>
</dbReference>
<protein>
    <recommendedName>
        <fullName evidence="1">TET-Associated Glycosyltransferase domain-containing protein</fullName>
    </recommendedName>
</protein>
<evidence type="ECO:0000313" key="3">
    <source>
        <dbReference type="Proteomes" id="UP000001034"/>
    </source>
</evidence>
<sequence length="255" mass="28991">MSKIDYHLYIPTRGRVDNQLTVERLPKGMHQHVTLVCPADEVKALRKNYPRVNVLAQPNNIKTLGAKREWIMLQSPHRFTFMMDDDLYLYAFDPEQQKHVVASTARDATYRFWTKTLPKLCCDYRCVGFGTKAFAPKGGIKENFHLGFVFGMDKKAVKTIKWNRIFPYEDVDYTLQLLKAGVRIAVTYDMAVGQRKADAAGGLQGERTREMAAKALQKLIKLHPDVVKEKPPSAQHPDSNTRISWRGAAKIGGLV</sequence>
<accession>B2ZYD7</accession>
<dbReference type="SUPFAM" id="SSF53448">
    <property type="entry name" value="Nucleotide-diphospho-sugar transferases"/>
    <property type="match status" value="1"/>
</dbReference>
<dbReference type="GeneID" id="6369776"/>
<organism evidence="2 3">
    <name type="scientific">Ralstonia phage phiRSL1</name>
    <dbReference type="NCBI Taxonomy" id="1980924"/>
    <lineage>
        <taxon>Viruses</taxon>
        <taxon>Duplodnaviria</taxon>
        <taxon>Heunggongvirae</taxon>
        <taxon>Uroviricota</taxon>
        <taxon>Caudoviricetes</taxon>
        <taxon>Mieseafarmvirus</taxon>
        <taxon>Mieseafarmvirus RSL1</taxon>
    </lineage>
</organism>
<evidence type="ECO:0000259" key="1">
    <source>
        <dbReference type="Pfam" id="PF20691"/>
    </source>
</evidence>
<dbReference type="InterPro" id="IPR029044">
    <property type="entry name" value="Nucleotide-diphossugar_trans"/>
</dbReference>
<evidence type="ECO:0000313" key="2">
    <source>
        <dbReference type="EMBL" id="BAG41683.1"/>
    </source>
</evidence>
<dbReference type="RefSeq" id="YP_001950113.1">
    <property type="nucleotide sequence ID" value="NC_010811.2"/>
</dbReference>
<feature type="domain" description="TET-Associated Glycosyltransferase" evidence="1">
    <location>
        <begin position="6"/>
        <end position="202"/>
    </location>
</feature>
<dbReference type="InterPro" id="IPR049100">
    <property type="entry name" value="TAGT"/>
</dbReference>
<dbReference type="KEGG" id="vg:6369776"/>